<dbReference type="InterPro" id="IPR013149">
    <property type="entry name" value="ADH-like_C"/>
</dbReference>
<evidence type="ECO:0000313" key="3">
    <source>
        <dbReference type="Proteomes" id="UP000676386"/>
    </source>
</evidence>
<protein>
    <submittedName>
        <fullName evidence="2">Zinc-binding alcohol dehydrogenase family protein</fullName>
    </submittedName>
</protein>
<gene>
    <name evidence="2" type="ORF">KE626_06745</name>
</gene>
<reference evidence="2 3" key="1">
    <citation type="submission" date="2021-04" db="EMBL/GenBank/DDBJ databases">
        <title>Chitinophaga sp. nov., isolated from the rhizosphere soil.</title>
        <authorList>
            <person name="He S."/>
        </authorList>
    </citation>
    <scope>NUCLEOTIDE SEQUENCE [LARGE SCALE GENOMIC DNA]</scope>
    <source>
        <strain evidence="2 3">2R12</strain>
    </source>
</reference>
<dbReference type="Gene3D" id="3.90.180.10">
    <property type="entry name" value="Medium-chain alcohol dehydrogenases, catalytic domain"/>
    <property type="match status" value="2"/>
</dbReference>
<sequence>MNAAIVTTAGQVPQYGFFTDPVAGPGEQLIKIKAAALHPIVKAIAAGKHYSAAGGDQPFIAGVDGVGTREDRTRVYFGSLRKPYGTMAEYSVLGEKWCAPLPDNISDSVAAAVFNPAMSSWLALKYRGQLQPGETVLILGATGVAGKLAVQVAKELGAGKVIAAGRNKAVLAQLPVLGADVCISLDQSPDDLIKAFAAQPYDVVIDYLWGAPVSMLLAAITGKALMKEGPRTRLVQVGAMAGDKIQLPAEVLRSSRLEILGSGGGSIAPEAILSTFPEIIKCVAAGKLSIDICEAPLKDVAAVWNLETGNGSRMVLLP</sequence>
<evidence type="ECO:0000259" key="1">
    <source>
        <dbReference type="SMART" id="SM00829"/>
    </source>
</evidence>
<proteinExistence type="predicted"/>
<dbReference type="PANTHER" id="PTHR43677:SF11">
    <property type="entry name" value="ZINC-CONTAINING ALCOHOL DEHYDROGENASE"/>
    <property type="match status" value="1"/>
</dbReference>
<evidence type="ECO:0000313" key="2">
    <source>
        <dbReference type="EMBL" id="MBS0027000.1"/>
    </source>
</evidence>
<comment type="caution">
    <text evidence="2">The sequence shown here is derived from an EMBL/GenBank/DDBJ whole genome shotgun (WGS) entry which is preliminary data.</text>
</comment>
<dbReference type="Proteomes" id="UP000676386">
    <property type="component" value="Unassembled WGS sequence"/>
</dbReference>
<dbReference type="SUPFAM" id="SSF50129">
    <property type="entry name" value="GroES-like"/>
    <property type="match status" value="1"/>
</dbReference>
<dbReference type="Pfam" id="PF00107">
    <property type="entry name" value="ADH_zinc_N"/>
    <property type="match status" value="1"/>
</dbReference>
<dbReference type="InterPro" id="IPR020843">
    <property type="entry name" value="ER"/>
</dbReference>
<dbReference type="EMBL" id="JAGTXB010000002">
    <property type="protein sequence ID" value="MBS0027000.1"/>
    <property type="molecule type" value="Genomic_DNA"/>
</dbReference>
<dbReference type="InterPro" id="IPR036291">
    <property type="entry name" value="NAD(P)-bd_dom_sf"/>
</dbReference>
<dbReference type="InterPro" id="IPR051397">
    <property type="entry name" value="Zn-ADH-like_protein"/>
</dbReference>
<keyword evidence="3" id="KW-1185">Reference proteome</keyword>
<accession>A0ABS5IVS6</accession>
<name>A0ABS5IVS6_9BACT</name>
<dbReference type="SUPFAM" id="SSF51735">
    <property type="entry name" value="NAD(P)-binding Rossmann-fold domains"/>
    <property type="match status" value="1"/>
</dbReference>
<dbReference type="PANTHER" id="PTHR43677">
    <property type="entry name" value="SHORT-CHAIN DEHYDROGENASE/REDUCTASE"/>
    <property type="match status" value="1"/>
</dbReference>
<dbReference type="RefSeq" id="WP_211972090.1">
    <property type="nucleotide sequence ID" value="NZ_CBFHAM010000084.1"/>
</dbReference>
<feature type="domain" description="Enoyl reductase (ER)" evidence="1">
    <location>
        <begin position="10"/>
        <end position="290"/>
    </location>
</feature>
<dbReference type="InterPro" id="IPR011032">
    <property type="entry name" value="GroES-like_sf"/>
</dbReference>
<organism evidence="2 3">
    <name type="scientific">Chitinophaga hostae</name>
    <dbReference type="NCBI Taxonomy" id="2831022"/>
    <lineage>
        <taxon>Bacteria</taxon>
        <taxon>Pseudomonadati</taxon>
        <taxon>Bacteroidota</taxon>
        <taxon>Chitinophagia</taxon>
        <taxon>Chitinophagales</taxon>
        <taxon>Chitinophagaceae</taxon>
        <taxon>Chitinophaga</taxon>
    </lineage>
</organism>
<dbReference type="SMART" id="SM00829">
    <property type="entry name" value="PKS_ER"/>
    <property type="match status" value="1"/>
</dbReference>
<dbReference type="Gene3D" id="3.40.50.720">
    <property type="entry name" value="NAD(P)-binding Rossmann-like Domain"/>
    <property type="match status" value="1"/>
</dbReference>